<evidence type="ECO:0000259" key="2">
    <source>
        <dbReference type="Pfam" id="PF19087"/>
    </source>
</evidence>
<keyword evidence="4" id="KW-1185">Reference proteome</keyword>
<dbReference type="Proteomes" id="UP000051966">
    <property type="component" value="Unassembled WGS sequence"/>
</dbReference>
<dbReference type="AlphaFoldDB" id="A0A0R1VDI0"/>
<accession>A0A0R1VDI0</accession>
<dbReference type="InterPro" id="IPR044081">
    <property type="entry name" value="DUF5776"/>
</dbReference>
<organism evidence="3 4">
    <name type="scientific">Lentilactobacillus farraginis DSM 18382 = JCM 14108</name>
    <dbReference type="NCBI Taxonomy" id="1423743"/>
    <lineage>
        <taxon>Bacteria</taxon>
        <taxon>Bacillati</taxon>
        <taxon>Bacillota</taxon>
        <taxon>Bacilli</taxon>
        <taxon>Lactobacillales</taxon>
        <taxon>Lactobacillaceae</taxon>
        <taxon>Lentilactobacillus</taxon>
    </lineage>
</organism>
<dbReference type="GO" id="GO:0016787">
    <property type="term" value="F:hydrolase activity"/>
    <property type="evidence" value="ECO:0007669"/>
    <property type="project" value="UniProtKB-KW"/>
</dbReference>
<dbReference type="EMBL" id="AZFY01000130">
    <property type="protein sequence ID" value="KRM03285.1"/>
    <property type="molecule type" value="Genomic_DNA"/>
</dbReference>
<feature type="region of interest" description="Disordered" evidence="1">
    <location>
        <begin position="120"/>
        <end position="176"/>
    </location>
</feature>
<protein>
    <submittedName>
        <fullName evidence="3">6-aminohexanoate-cyclic-dimer hydrolase</fullName>
    </submittedName>
</protein>
<reference evidence="3 4" key="1">
    <citation type="journal article" date="2015" name="Genome Announc.">
        <title>Expanding the biotechnology potential of lactobacilli through comparative genomics of 213 strains and associated genera.</title>
        <authorList>
            <person name="Sun Z."/>
            <person name="Harris H.M."/>
            <person name="McCann A."/>
            <person name="Guo C."/>
            <person name="Argimon S."/>
            <person name="Zhang W."/>
            <person name="Yang X."/>
            <person name="Jeffery I.B."/>
            <person name="Cooney J.C."/>
            <person name="Kagawa T.F."/>
            <person name="Liu W."/>
            <person name="Song Y."/>
            <person name="Salvetti E."/>
            <person name="Wrobel A."/>
            <person name="Rasinkangas P."/>
            <person name="Parkhill J."/>
            <person name="Rea M.C."/>
            <person name="O'Sullivan O."/>
            <person name="Ritari J."/>
            <person name="Douillard F.P."/>
            <person name="Paul Ross R."/>
            <person name="Yang R."/>
            <person name="Briner A.E."/>
            <person name="Felis G.E."/>
            <person name="de Vos W.M."/>
            <person name="Barrangou R."/>
            <person name="Klaenhammer T.R."/>
            <person name="Caufield P.W."/>
            <person name="Cui Y."/>
            <person name="Zhang H."/>
            <person name="O'Toole P.W."/>
        </authorList>
    </citation>
    <scope>NUCLEOTIDE SEQUENCE [LARGE SCALE GENOMIC DNA]</scope>
    <source>
        <strain evidence="3 4">DSM 18382</strain>
    </source>
</reference>
<name>A0A0R1VDI0_9LACO</name>
<evidence type="ECO:0000256" key="1">
    <source>
        <dbReference type="SAM" id="MobiDB-lite"/>
    </source>
</evidence>
<sequence>MTAFHEKYPLYLTPTTATTAPRNDDPAFLPEYVEQLKNSGNLDSSQQLQLIYNAWLHGLSKTPFTQLANLSGDPAISLPTYVSSDGMPLGIQFEAAKNQDRLLLKVGSLFENNGLFKELKHQTQTPTPAPSATTPSQSSDSTQVSSSTSSSTSSSSLAETSSSNSSTEIPKTDVNSKKKAPKQSIIIYAVKKVYLHKSANFSQENRLTSYAKRARVDRPMFKVTDYVRDNSGRLRYKVVDINSRSRTAGRRGYLTASSKYVQPVYYQNKVASIKVIGKKGLNEYRKLNLSNKVKHDRHGTILKVKDIKVYHLTTRFILQNGHFVSANKRIVIFVK</sequence>
<evidence type="ECO:0000313" key="4">
    <source>
        <dbReference type="Proteomes" id="UP000051966"/>
    </source>
</evidence>
<dbReference type="Pfam" id="PF19087">
    <property type="entry name" value="DUF5776"/>
    <property type="match status" value="1"/>
</dbReference>
<proteinExistence type="predicted"/>
<dbReference type="InterPro" id="IPR036928">
    <property type="entry name" value="AS_sf"/>
</dbReference>
<evidence type="ECO:0000313" key="3">
    <source>
        <dbReference type="EMBL" id="KRM03285.1"/>
    </source>
</evidence>
<dbReference type="PATRIC" id="fig|1423743.5.peg.1189"/>
<comment type="caution">
    <text evidence="3">The sequence shown here is derived from an EMBL/GenBank/DDBJ whole genome shotgun (WGS) entry which is preliminary data.</text>
</comment>
<keyword evidence="3" id="KW-0378">Hydrolase</keyword>
<feature type="domain" description="DUF5776" evidence="2">
    <location>
        <begin position="265"/>
        <end position="331"/>
    </location>
</feature>
<dbReference type="SUPFAM" id="SSF75304">
    <property type="entry name" value="Amidase signature (AS) enzymes"/>
    <property type="match status" value="1"/>
</dbReference>
<gene>
    <name evidence="3" type="ORF">FD41_GL001152</name>
</gene>
<feature type="compositionally biased region" description="Low complexity" evidence="1">
    <location>
        <begin position="122"/>
        <end position="167"/>
    </location>
</feature>
<dbReference type="Gene3D" id="3.90.1300.10">
    <property type="entry name" value="Amidase signature (AS) domain"/>
    <property type="match status" value="1"/>
</dbReference>